<accession>A0A3P6QI30</accession>
<feature type="region of interest" description="Disordered" evidence="1">
    <location>
        <begin position="1"/>
        <end position="34"/>
    </location>
</feature>
<feature type="compositionally biased region" description="Low complexity" evidence="1">
    <location>
        <begin position="16"/>
        <end position="29"/>
    </location>
</feature>
<protein>
    <submittedName>
        <fullName evidence="2">Uncharacterized protein</fullName>
    </submittedName>
</protein>
<keyword evidence="3" id="KW-1185">Reference proteome</keyword>
<evidence type="ECO:0000313" key="2">
    <source>
        <dbReference type="EMBL" id="VDK31631.1"/>
    </source>
</evidence>
<organism evidence="2 3">
    <name type="scientific">Gongylonema pulchrum</name>
    <dbReference type="NCBI Taxonomy" id="637853"/>
    <lineage>
        <taxon>Eukaryota</taxon>
        <taxon>Metazoa</taxon>
        <taxon>Ecdysozoa</taxon>
        <taxon>Nematoda</taxon>
        <taxon>Chromadorea</taxon>
        <taxon>Rhabditida</taxon>
        <taxon>Spirurina</taxon>
        <taxon>Spiruromorpha</taxon>
        <taxon>Spiruroidea</taxon>
        <taxon>Gongylonematidae</taxon>
        <taxon>Gongylonema</taxon>
    </lineage>
</organism>
<sequence length="222" mass="24889">MKIEPENTGTRITDESTGTTAGASTNGTAIDSDNTDMSASLTLRINNNGSNSIIGYKYESGKKMERIVEEEEKQKSTEWDQKRGDQEFYNGYSTMNARDPMVRVQSATPTRNNSVFTNSSYANGTDSLQRISSRNEISAQKFIEEIPPVQVLQLVLKQFTFKEKLNSAYYELTKKADKLLTDCQRRVHSEPRLHDALAILTSVQVHILNPVDVLRAAMDEGL</sequence>
<reference evidence="2 3" key="1">
    <citation type="submission" date="2018-11" db="EMBL/GenBank/DDBJ databases">
        <authorList>
            <consortium name="Pathogen Informatics"/>
        </authorList>
    </citation>
    <scope>NUCLEOTIDE SEQUENCE [LARGE SCALE GENOMIC DNA]</scope>
</reference>
<name>A0A3P6QI30_9BILA</name>
<evidence type="ECO:0000256" key="1">
    <source>
        <dbReference type="SAM" id="MobiDB-lite"/>
    </source>
</evidence>
<evidence type="ECO:0000313" key="3">
    <source>
        <dbReference type="Proteomes" id="UP000271098"/>
    </source>
</evidence>
<dbReference type="OrthoDB" id="5860767at2759"/>
<dbReference type="EMBL" id="UYRT01002811">
    <property type="protein sequence ID" value="VDK31631.1"/>
    <property type="molecule type" value="Genomic_DNA"/>
</dbReference>
<dbReference type="AlphaFoldDB" id="A0A3P6QI30"/>
<proteinExistence type="predicted"/>
<gene>
    <name evidence="2" type="ORF">GPUH_LOCUS2030</name>
</gene>
<dbReference type="Proteomes" id="UP000271098">
    <property type="component" value="Unassembled WGS sequence"/>
</dbReference>